<protein>
    <submittedName>
        <fullName evidence="1">Uncharacterized protein</fullName>
    </submittedName>
</protein>
<gene>
    <name evidence="1" type="ORF">AS026_26515</name>
</gene>
<name>A0A120FDV2_9HYPH</name>
<evidence type="ECO:0000313" key="2">
    <source>
        <dbReference type="Proteomes" id="UP000068164"/>
    </source>
</evidence>
<sequence>MRQRDEALTSNDLSICDEILKDVAQRHLINDQNDRTHLAAIVIEIYRQGVRDPEQLSLLADASCEAMLEMRRLDPSGTPAAL</sequence>
<reference evidence="1 2" key="1">
    <citation type="submission" date="2015-11" db="EMBL/GenBank/DDBJ databases">
        <title>Draft Genome Sequence of the Strain BR 10423 (Rhizobium sp.) isolated from nodules of Mimosa pudica.</title>
        <authorList>
            <person name="Barauna A.C."/>
            <person name="Zilli J.E."/>
            <person name="Simoes-Araujo J.L."/>
            <person name="Reis V.M."/>
            <person name="James E.K."/>
            <person name="Reis F.B.Jr."/>
            <person name="Rouws L.F."/>
            <person name="Passos S.R."/>
            <person name="Gois S.R."/>
        </authorList>
    </citation>
    <scope>NUCLEOTIDE SEQUENCE [LARGE SCALE GENOMIC DNA]</scope>
    <source>
        <strain evidence="1 2">BR10423</strain>
    </source>
</reference>
<proteinExistence type="predicted"/>
<evidence type="ECO:0000313" key="1">
    <source>
        <dbReference type="EMBL" id="KWV40222.1"/>
    </source>
</evidence>
<keyword evidence="2" id="KW-1185">Reference proteome</keyword>
<dbReference type="Proteomes" id="UP000068164">
    <property type="component" value="Unassembled WGS sequence"/>
</dbReference>
<dbReference type="RefSeq" id="WP_062376368.1">
    <property type="nucleotide sequence ID" value="NZ_LNCD01000150.1"/>
</dbReference>
<dbReference type="EMBL" id="LNCD01000150">
    <property type="protein sequence ID" value="KWV40222.1"/>
    <property type="molecule type" value="Genomic_DNA"/>
</dbReference>
<dbReference type="OrthoDB" id="8390850at2"/>
<dbReference type="AlphaFoldDB" id="A0A120FDV2"/>
<comment type="caution">
    <text evidence="1">The sequence shown here is derived from an EMBL/GenBank/DDBJ whole genome shotgun (WGS) entry which is preliminary data.</text>
</comment>
<accession>A0A120FDV2</accession>
<organism evidence="1 2">
    <name type="scientific">Rhizobium altiplani</name>
    <dbReference type="NCBI Taxonomy" id="1864509"/>
    <lineage>
        <taxon>Bacteria</taxon>
        <taxon>Pseudomonadati</taxon>
        <taxon>Pseudomonadota</taxon>
        <taxon>Alphaproteobacteria</taxon>
        <taxon>Hyphomicrobiales</taxon>
        <taxon>Rhizobiaceae</taxon>
        <taxon>Rhizobium/Agrobacterium group</taxon>
        <taxon>Rhizobium</taxon>
    </lineage>
</organism>